<dbReference type="EMBL" id="CP046565">
    <property type="protein sequence ID" value="QJD31306.1"/>
    <property type="molecule type" value="Genomic_DNA"/>
</dbReference>
<reference evidence="2" key="1">
    <citation type="submission" date="2019-12" db="EMBL/GenBank/DDBJ databases">
        <authorList>
            <person name="Awala S.I."/>
            <person name="Rhee S.K."/>
        </authorList>
    </citation>
    <scope>NUCLEOTIDE SEQUENCE [LARGE SCALE GENOMIC DNA]</scope>
    <source>
        <strain evidence="2">IM1</strain>
    </source>
</reference>
<evidence type="ECO:0000313" key="1">
    <source>
        <dbReference type="EMBL" id="QJD31306.1"/>
    </source>
</evidence>
<accession>A0A858QC86</accession>
<dbReference type="CDD" id="cd09627">
    <property type="entry name" value="DOMON_murB_like"/>
    <property type="match status" value="1"/>
</dbReference>
<proteinExistence type="predicted"/>
<dbReference type="KEGG" id="metu:GNH96_03470"/>
<evidence type="ECO:0008006" key="3">
    <source>
        <dbReference type="Google" id="ProtNLM"/>
    </source>
</evidence>
<evidence type="ECO:0000313" key="2">
    <source>
        <dbReference type="Proteomes" id="UP000503004"/>
    </source>
</evidence>
<keyword evidence="2" id="KW-1185">Reference proteome</keyword>
<sequence length="166" mass="18806">MEVKARRPAATTVELSFVLQGELAALSFPSRSHRRWVRGLWEHTCFEVFVKPENGSVYHEFNFSPSGEWAAFAFSDYRDGKPFGERLQPAVTTRRTETRFELDAIIGPELLPGVDVRTRLWIACGAVVEDSGGTLSYWALRHPADVPDFHHPDGFTLELASERHAY</sequence>
<name>A0A858QC86_9GAMM</name>
<dbReference type="AlphaFoldDB" id="A0A858QC86"/>
<dbReference type="Proteomes" id="UP000503004">
    <property type="component" value="Chromosome"/>
</dbReference>
<gene>
    <name evidence="1" type="ORF">GNH96_03470</name>
</gene>
<protein>
    <recommendedName>
        <fullName evidence="3">DOMON-like domain-containing protein</fullName>
    </recommendedName>
</protein>
<organism evidence="1 2">
    <name type="scientific">Methylococcus geothermalis</name>
    <dbReference type="NCBI Taxonomy" id="2681310"/>
    <lineage>
        <taxon>Bacteria</taxon>
        <taxon>Pseudomonadati</taxon>
        <taxon>Pseudomonadota</taxon>
        <taxon>Gammaproteobacteria</taxon>
        <taxon>Methylococcales</taxon>
        <taxon>Methylococcaceae</taxon>
        <taxon>Methylococcus</taxon>
    </lineage>
</organism>
<dbReference type="Gene3D" id="2.60.40.1190">
    <property type="match status" value="1"/>
</dbReference>